<sequence length="120" mass="13169">MRAVRSQNNCREEDSELGQLVLPKDQCEGTATRSILARLVVGGLDDAAVQQILELLSGEECFEETDVLGLEFIHCLCATRRPATGDRSSGNLKTPCDLQIKTNNPVCLKPEANQMSHDIQ</sequence>
<protein>
    <submittedName>
        <fullName evidence="1">Uncharacterized protein</fullName>
    </submittedName>
</protein>
<dbReference type="EMBL" id="KN837186">
    <property type="protein sequence ID" value="KIJ35637.1"/>
    <property type="molecule type" value="Genomic_DNA"/>
</dbReference>
<name>A0A0C9V1S0_SPHS4</name>
<dbReference type="Proteomes" id="UP000054279">
    <property type="component" value="Unassembled WGS sequence"/>
</dbReference>
<proteinExistence type="predicted"/>
<organism evidence="1 2">
    <name type="scientific">Sphaerobolus stellatus (strain SS14)</name>
    <dbReference type="NCBI Taxonomy" id="990650"/>
    <lineage>
        <taxon>Eukaryota</taxon>
        <taxon>Fungi</taxon>
        <taxon>Dikarya</taxon>
        <taxon>Basidiomycota</taxon>
        <taxon>Agaricomycotina</taxon>
        <taxon>Agaricomycetes</taxon>
        <taxon>Phallomycetidae</taxon>
        <taxon>Geastrales</taxon>
        <taxon>Sphaerobolaceae</taxon>
        <taxon>Sphaerobolus</taxon>
    </lineage>
</organism>
<reference evidence="1 2" key="1">
    <citation type="submission" date="2014-06" db="EMBL/GenBank/DDBJ databases">
        <title>Evolutionary Origins and Diversification of the Mycorrhizal Mutualists.</title>
        <authorList>
            <consortium name="DOE Joint Genome Institute"/>
            <consortium name="Mycorrhizal Genomics Consortium"/>
            <person name="Kohler A."/>
            <person name="Kuo A."/>
            <person name="Nagy L.G."/>
            <person name="Floudas D."/>
            <person name="Copeland A."/>
            <person name="Barry K.W."/>
            <person name="Cichocki N."/>
            <person name="Veneault-Fourrey C."/>
            <person name="LaButti K."/>
            <person name="Lindquist E.A."/>
            <person name="Lipzen A."/>
            <person name="Lundell T."/>
            <person name="Morin E."/>
            <person name="Murat C."/>
            <person name="Riley R."/>
            <person name="Ohm R."/>
            <person name="Sun H."/>
            <person name="Tunlid A."/>
            <person name="Henrissat B."/>
            <person name="Grigoriev I.V."/>
            <person name="Hibbett D.S."/>
            <person name="Martin F."/>
        </authorList>
    </citation>
    <scope>NUCLEOTIDE SEQUENCE [LARGE SCALE GENOMIC DNA]</scope>
    <source>
        <strain evidence="1 2">SS14</strain>
    </source>
</reference>
<dbReference type="HOGENOM" id="CLU_2051122_0_0_1"/>
<evidence type="ECO:0000313" key="2">
    <source>
        <dbReference type="Proteomes" id="UP000054279"/>
    </source>
</evidence>
<accession>A0A0C9V1S0</accession>
<gene>
    <name evidence="1" type="ORF">M422DRAFT_262034</name>
</gene>
<dbReference type="AlphaFoldDB" id="A0A0C9V1S0"/>
<keyword evidence="2" id="KW-1185">Reference proteome</keyword>
<evidence type="ECO:0000313" key="1">
    <source>
        <dbReference type="EMBL" id="KIJ35637.1"/>
    </source>
</evidence>